<gene>
    <name evidence="2" type="ORF">NCTC9185_06441</name>
</gene>
<dbReference type="Proteomes" id="UP000339249">
    <property type="component" value="Unassembled WGS sequence"/>
</dbReference>
<protein>
    <submittedName>
        <fullName evidence="2">Uncharacterized protein</fullName>
    </submittedName>
</protein>
<dbReference type="AlphaFoldDB" id="A0A4U9D6X1"/>
<dbReference type="EMBL" id="CABDVU010000001">
    <property type="protein sequence ID" value="VTN14379.1"/>
    <property type="molecule type" value="Genomic_DNA"/>
</dbReference>
<name>A0A4U9D6X1_RAOTE</name>
<reference evidence="2 3" key="1">
    <citation type="submission" date="2019-04" db="EMBL/GenBank/DDBJ databases">
        <authorList>
            <consortium name="Pathogen Informatics"/>
        </authorList>
    </citation>
    <scope>NUCLEOTIDE SEQUENCE [LARGE SCALE GENOMIC DNA]</scope>
    <source>
        <strain evidence="2 3">NCTC9185</strain>
    </source>
</reference>
<feature type="region of interest" description="Disordered" evidence="1">
    <location>
        <begin position="1"/>
        <end position="28"/>
    </location>
</feature>
<organism evidence="2 3">
    <name type="scientific">Raoultella terrigena</name>
    <name type="common">Klebsiella terrigena</name>
    <dbReference type="NCBI Taxonomy" id="577"/>
    <lineage>
        <taxon>Bacteria</taxon>
        <taxon>Pseudomonadati</taxon>
        <taxon>Pseudomonadota</taxon>
        <taxon>Gammaproteobacteria</taxon>
        <taxon>Enterobacterales</taxon>
        <taxon>Enterobacteriaceae</taxon>
        <taxon>Klebsiella/Raoultella group</taxon>
        <taxon>Raoultella</taxon>
    </lineage>
</organism>
<accession>A0A4U9D6X1</accession>
<evidence type="ECO:0000256" key="1">
    <source>
        <dbReference type="SAM" id="MobiDB-lite"/>
    </source>
</evidence>
<evidence type="ECO:0000313" key="3">
    <source>
        <dbReference type="Proteomes" id="UP000339249"/>
    </source>
</evidence>
<sequence>MAIAGGAKTNSISVAKPAIKPPVGPKARVGVGERAAGVGDRGRQLGETKIKAQYMAATASATMRNPSVPAWDQP</sequence>
<evidence type="ECO:0000313" key="2">
    <source>
        <dbReference type="EMBL" id="VTN14379.1"/>
    </source>
</evidence>
<proteinExistence type="predicted"/>